<dbReference type="PANTHER" id="PTHR32183">
    <property type="match status" value="1"/>
</dbReference>
<dbReference type="AlphaFoldDB" id="A0AAD5TJJ8"/>
<dbReference type="InterPro" id="IPR029063">
    <property type="entry name" value="SAM-dependent_MTases_sf"/>
</dbReference>
<dbReference type="Gene3D" id="3.40.50.150">
    <property type="entry name" value="Vaccinia Virus protein VP39"/>
    <property type="match status" value="1"/>
</dbReference>
<protein>
    <recommendedName>
        <fullName evidence="7">S-adenosyl-L-methionine-dependent methyltransferase</fullName>
    </recommendedName>
</protein>
<dbReference type="GO" id="GO:0032259">
    <property type="term" value="P:methylation"/>
    <property type="evidence" value="ECO:0007669"/>
    <property type="project" value="UniProtKB-KW"/>
</dbReference>
<keyword evidence="6" id="KW-1185">Reference proteome</keyword>
<evidence type="ECO:0000256" key="2">
    <source>
        <dbReference type="ARBA" id="ARBA00022603"/>
    </source>
</evidence>
<keyword evidence="4" id="KW-0949">S-adenosyl-L-methionine</keyword>
<accession>A0AAD5TJJ8</accession>
<proteinExistence type="predicted"/>
<keyword evidence="1" id="KW-0597">Phosphoprotein</keyword>
<dbReference type="GO" id="GO:0008757">
    <property type="term" value="F:S-adenosylmethionine-dependent methyltransferase activity"/>
    <property type="evidence" value="ECO:0007669"/>
    <property type="project" value="InterPro"/>
</dbReference>
<evidence type="ECO:0000313" key="6">
    <source>
        <dbReference type="Proteomes" id="UP001212152"/>
    </source>
</evidence>
<dbReference type="CDD" id="cd02440">
    <property type="entry name" value="AdoMet_MTases"/>
    <property type="match status" value="1"/>
</dbReference>
<organism evidence="5 6">
    <name type="scientific">Geranomyces variabilis</name>
    <dbReference type="NCBI Taxonomy" id="109894"/>
    <lineage>
        <taxon>Eukaryota</taxon>
        <taxon>Fungi</taxon>
        <taxon>Fungi incertae sedis</taxon>
        <taxon>Chytridiomycota</taxon>
        <taxon>Chytridiomycota incertae sedis</taxon>
        <taxon>Chytridiomycetes</taxon>
        <taxon>Spizellomycetales</taxon>
        <taxon>Powellomycetaceae</taxon>
        <taxon>Geranomyces</taxon>
    </lineage>
</organism>
<evidence type="ECO:0000256" key="4">
    <source>
        <dbReference type="ARBA" id="ARBA00022691"/>
    </source>
</evidence>
<keyword evidence="3" id="KW-0808">Transferase</keyword>
<dbReference type="Pfam" id="PF05724">
    <property type="entry name" value="TPMT"/>
    <property type="match status" value="1"/>
</dbReference>
<dbReference type="EMBL" id="JADGJQ010000028">
    <property type="protein sequence ID" value="KAJ3178206.1"/>
    <property type="molecule type" value="Genomic_DNA"/>
</dbReference>
<evidence type="ECO:0000313" key="5">
    <source>
        <dbReference type="EMBL" id="KAJ3178206.1"/>
    </source>
</evidence>
<sequence length="211" mass="23671">MVERADDPTSWKKLWDMERTPWDKGDAPPATIELLRSGKIPAGNGRVLVPGCGRGYDAFAAAQYLPGVKEVVGLDAVKLANEEAKRLQAERNVSQDILKFEIGDFFNLKPEKLFDVVIDHTFLCAIPLSLRKPWAQAMADLIVPGGTLITYMFPLGTFTDGPPHALSLEVYDELLLPNFDQIHLVEVATKFHINRETTSEKIGVWRRKQQE</sequence>
<keyword evidence="2" id="KW-0489">Methyltransferase</keyword>
<gene>
    <name evidence="5" type="ORF">HDU87_003758</name>
</gene>
<evidence type="ECO:0008006" key="7">
    <source>
        <dbReference type="Google" id="ProtNLM"/>
    </source>
</evidence>
<dbReference type="InterPro" id="IPR008854">
    <property type="entry name" value="TPMT"/>
</dbReference>
<comment type="caution">
    <text evidence="5">The sequence shown here is derived from an EMBL/GenBank/DDBJ whole genome shotgun (WGS) entry which is preliminary data.</text>
</comment>
<evidence type="ECO:0000256" key="3">
    <source>
        <dbReference type="ARBA" id="ARBA00022679"/>
    </source>
</evidence>
<name>A0AAD5TJJ8_9FUNG</name>
<dbReference type="PROSITE" id="PS51585">
    <property type="entry name" value="SAM_MT_TPMT"/>
    <property type="match status" value="1"/>
</dbReference>
<dbReference type="PANTHER" id="PTHR32183:SF11">
    <property type="entry name" value="THIOL METHYLTRANSFERASE 2-RELATED"/>
    <property type="match status" value="1"/>
</dbReference>
<reference evidence="5" key="1">
    <citation type="submission" date="2020-05" db="EMBL/GenBank/DDBJ databases">
        <title>Phylogenomic resolution of chytrid fungi.</title>
        <authorList>
            <person name="Stajich J.E."/>
            <person name="Amses K."/>
            <person name="Simmons R."/>
            <person name="Seto K."/>
            <person name="Myers J."/>
            <person name="Bonds A."/>
            <person name="Quandt C.A."/>
            <person name="Barry K."/>
            <person name="Liu P."/>
            <person name="Grigoriev I."/>
            <person name="Longcore J.E."/>
            <person name="James T.Y."/>
        </authorList>
    </citation>
    <scope>NUCLEOTIDE SEQUENCE</scope>
    <source>
        <strain evidence="5">JEL0379</strain>
    </source>
</reference>
<dbReference type="SUPFAM" id="SSF53335">
    <property type="entry name" value="S-adenosyl-L-methionine-dependent methyltransferases"/>
    <property type="match status" value="1"/>
</dbReference>
<evidence type="ECO:0000256" key="1">
    <source>
        <dbReference type="ARBA" id="ARBA00022553"/>
    </source>
</evidence>
<dbReference type="Proteomes" id="UP001212152">
    <property type="component" value="Unassembled WGS sequence"/>
</dbReference>